<accession>A0A6J6H1H6</accession>
<protein>
    <submittedName>
        <fullName evidence="1">Unannotated protein</fullName>
    </submittedName>
</protein>
<sequence>MESHLENVNQDYILEFQKLIDIQRAKYISVFRRELNQRRPSDVLLQFLSDHPACEHAERFHLPCRLEILLEIPDPLRCAGSSKLRLPHDLHRQESRPHRQPVKLFQGNLTMKSLHLRLVHRKIFLHIPLMQRQVPLSSQLAPHLADRCWLRVQLVSQIAQVQLRLSLRA</sequence>
<proteinExistence type="predicted"/>
<reference evidence="1" key="1">
    <citation type="submission" date="2020-05" db="EMBL/GenBank/DDBJ databases">
        <authorList>
            <person name="Chiriac C."/>
            <person name="Salcher M."/>
            <person name="Ghai R."/>
            <person name="Kavagutti S V."/>
        </authorList>
    </citation>
    <scope>NUCLEOTIDE SEQUENCE</scope>
</reference>
<dbReference type="AlphaFoldDB" id="A0A6J6H1H6"/>
<evidence type="ECO:0000313" key="1">
    <source>
        <dbReference type="EMBL" id="CAB4605679.1"/>
    </source>
</evidence>
<organism evidence="1">
    <name type="scientific">freshwater metagenome</name>
    <dbReference type="NCBI Taxonomy" id="449393"/>
    <lineage>
        <taxon>unclassified sequences</taxon>
        <taxon>metagenomes</taxon>
        <taxon>ecological metagenomes</taxon>
    </lineage>
</organism>
<name>A0A6J6H1H6_9ZZZZ</name>
<gene>
    <name evidence="1" type="ORF">UFOPK1824_01037</name>
</gene>
<dbReference type="EMBL" id="CAEZUM010000078">
    <property type="protein sequence ID" value="CAB4605679.1"/>
    <property type="molecule type" value="Genomic_DNA"/>
</dbReference>